<proteinExistence type="predicted"/>
<sequence>MFFNLWKDLPVPFYFSVYIFEVLNPKEVFDGKKPAVEQRGPYVFREYREKKNITFHENGTVSFREYRRFHFQPERSNGTEEDYVVVPNILVLGAAVMLEDLQSPLQIAVSTAFSLFRQKAFMNRTVGELLWGYDDPLIKFLNTIRPGLMPFGDKFGLLVGMNNTDMGLFTVNTGANDISKVQMVDNWNGLKQVSYWNSKQCNGINGTAGELWPPFMTPSSPLEFYSPDACRSIKLQFRETGEYGGIPTYRYVAPKTLFANGTDYPPNEGFCPCRQSGIQNMSSCRLISFPYIEHSKIDQSLQMTGAPLNVSVRLQLNLFIKRVPRIIQTGKISPVVLPLIWFEESGVLDGKLLNEFYTYLVMVPTVLGYLQYCAIGVGAVLLALMSFLWLRNKYN</sequence>
<dbReference type="Proteomes" id="UP000827872">
    <property type="component" value="Linkage Group LG13"/>
</dbReference>
<comment type="caution">
    <text evidence="1">The sequence shown here is derived from an EMBL/GenBank/DDBJ whole genome shotgun (WGS) entry which is preliminary data.</text>
</comment>
<accession>A0ACB8FYN5</accession>
<protein>
    <submittedName>
        <fullName evidence="1">Uncharacterized protein</fullName>
    </submittedName>
</protein>
<organism evidence="1 2">
    <name type="scientific">Sphaerodactylus townsendi</name>
    <dbReference type="NCBI Taxonomy" id="933632"/>
    <lineage>
        <taxon>Eukaryota</taxon>
        <taxon>Metazoa</taxon>
        <taxon>Chordata</taxon>
        <taxon>Craniata</taxon>
        <taxon>Vertebrata</taxon>
        <taxon>Euteleostomi</taxon>
        <taxon>Lepidosauria</taxon>
        <taxon>Squamata</taxon>
        <taxon>Bifurcata</taxon>
        <taxon>Gekkota</taxon>
        <taxon>Sphaerodactylidae</taxon>
        <taxon>Sphaerodactylus</taxon>
    </lineage>
</organism>
<evidence type="ECO:0000313" key="1">
    <source>
        <dbReference type="EMBL" id="KAH8012418.1"/>
    </source>
</evidence>
<name>A0ACB8FYN5_9SAUR</name>
<evidence type="ECO:0000313" key="2">
    <source>
        <dbReference type="Proteomes" id="UP000827872"/>
    </source>
</evidence>
<keyword evidence="2" id="KW-1185">Reference proteome</keyword>
<dbReference type="EMBL" id="CM037626">
    <property type="protein sequence ID" value="KAH8012418.1"/>
    <property type="molecule type" value="Genomic_DNA"/>
</dbReference>
<gene>
    <name evidence="1" type="ORF">K3G42_017836</name>
</gene>
<reference evidence="1" key="1">
    <citation type="submission" date="2021-08" db="EMBL/GenBank/DDBJ databases">
        <title>The first chromosome-level gecko genome reveals the dynamic sex chromosomes of Neotropical dwarf geckos (Sphaerodactylidae: Sphaerodactylus).</title>
        <authorList>
            <person name="Pinto B.J."/>
            <person name="Keating S.E."/>
            <person name="Gamble T."/>
        </authorList>
    </citation>
    <scope>NUCLEOTIDE SEQUENCE</scope>
    <source>
        <strain evidence="1">TG3544</strain>
    </source>
</reference>